<evidence type="ECO:0000256" key="10">
    <source>
        <dbReference type="ARBA" id="ARBA00023017"/>
    </source>
</evidence>
<protein>
    <recommendedName>
        <fullName evidence="15">Dynein light chain</fullName>
    </recommendedName>
</protein>
<keyword evidence="17" id="KW-1185">Reference proteome</keyword>
<evidence type="ECO:0000256" key="15">
    <source>
        <dbReference type="RuleBase" id="RU365010"/>
    </source>
</evidence>
<keyword evidence="5 15" id="KW-0963">Cytoplasm</keyword>
<reference evidence="17" key="1">
    <citation type="journal article" date="2016" name="Genome Announc.">
        <title>Genome sequences of three species of Hanseniaspora isolated from spontaneous wine fermentations.</title>
        <authorList>
            <person name="Sternes P.R."/>
            <person name="Lee D."/>
            <person name="Kutyna D.R."/>
            <person name="Borneman A.R."/>
        </authorList>
    </citation>
    <scope>NUCLEOTIDE SEQUENCE [LARGE SCALE GENOMIC DNA]</scope>
    <source>
        <strain evidence="17">AWRI3579</strain>
    </source>
</reference>
<evidence type="ECO:0000256" key="8">
    <source>
        <dbReference type="ARBA" id="ARBA00022927"/>
    </source>
</evidence>
<comment type="subunit">
    <text evidence="15">Cytoplasmic dynein consists of two catalytic heavy chains (HCs) and a number of non-catalytic subunits which present intermediate chains (ICs), light intermediate chains (LICs) and light chains (LCs).</text>
</comment>
<evidence type="ECO:0000256" key="6">
    <source>
        <dbReference type="ARBA" id="ARBA00022701"/>
    </source>
</evidence>
<proteinExistence type="inferred from homology"/>
<evidence type="ECO:0000256" key="1">
    <source>
        <dbReference type="ARBA" id="ARBA00004245"/>
    </source>
</evidence>
<sequence length="125" mass="14143">MSFNSSASFNINKPAASTSTGNNTKSTVNPRLEVTIKVNEISEEKDSALIAYIIEISQQAYKTEKLESTIAHTIKDKLEQFEDGKYGKLWHVIVGRSFGSYITFEKGYYIYFYIGSMAFQVFKTP</sequence>
<keyword evidence="6 15" id="KW-0493">Microtubule</keyword>
<evidence type="ECO:0000256" key="14">
    <source>
        <dbReference type="ARBA" id="ARBA00023242"/>
    </source>
</evidence>
<keyword evidence="10 15" id="KW-0243">Dynein</keyword>
<accession>A0A1E5R009</accession>
<keyword evidence="11" id="KW-0906">Nuclear pore complex</keyword>
<comment type="caution">
    <text evidence="16">The sequence shown here is derived from an EMBL/GenBank/DDBJ whole genome shotgun (WGS) entry which is preliminary data.</text>
</comment>
<dbReference type="Pfam" id="PF01221">
    <property type="entry name" value="Dynein_light"/>
    <property type="match status" value="1"/>
</dbReference>
<evidence type="ECO:0000256" key="2">
    <source>
        <dbReference type="ARBA" id="ARBA00004567"/>
    </source>
</evidence>
<evidence type="ECO:0000256" key="3">
    <source>
        <dbReference type="ARBA" id="ARBA00010156"/>
    </source>
</evidence>
<keyword evidence="12 15" id="KW-0505">Motor protein</keyword>
<evidence type="ECO:0000256" key="5">
    <source>
        <dbReference type="ARBA" id="ARBA00022490"/>
    </source>
</evidence>
<comment type="similarity">
    <text evidence="3 15">Belongs to the dynein light chain family.</text>
</comment>
<dbReference type="PANTHER" id="PTHR11886:SF35">
    <property type="entry name" value="DYNEIN LIGHT CHAIN"/>
    <property type="match status" value="1"/>
</dbReference>
<evidence type="ECO:0000313" key="16">
    <source>
        <dbReference type="EMBL" id="OEJ80238.1"/>
    </source>
</evidence>
<keyword evidence="7" id="KW-0509">mRNA transport</keyword>
<dbReference type="InterPro" id="IPR001372">
    <property type="entry name" value="Dynein_light_chain_typ-1/2"/>
</dbReference>
<dbReference type="FunFam" id="3.30.740.10:FF:000005">
    <property type="entry name" value="Dynein light chain"/>
    <property type="match status" value="1"/>
</dbReference>
<keyword evidence="14" id="KW-0539">Nucleus</keyword>
<dbReference type="SUPFAM" id="SSF54648">
    <property type="entry name" value="DLC"/>
    <property type="match status" value="1"/>
</dbReference>
<gene>
    <name evidence="16" type="ORF">AWRI3579_g4642</name>
</gene>
<dbReference type="PANTHER" id="PTHR11886">
    <property type="entry name" value="DYNEIN LIGHT CHAIN"/>
    <property type="match status" value="1"/>
</dbReference>
<dbReference type="EMBL" id="LPNM01000017">
    <property type="protein sequence ID" value="OEJ80238.1"/>
    <property type="molecule type" value="Genomic_DNA"/>
</dbReference>
<evidence type="ECO:0000256" key="7">
    <source>
        <dbReference type="ARBA" id="ARBA00022816"/>
    </source>
</evidence>
<comment type="subcellular location">
    <subcellularLocation>
        <location evidence="1 15">Cytoplasm</location>
        <location evidence="1 15">Cytoskeleton</location>
    </subcellularLocation>
    <subcellularLocation>
        <location evidence="2">Nucleus</location>
        <location evidence="2">Nuclear pore complex</location>
    </subcellularLocation>
</comment>
<dbReference type="GO" id="GO:0045505">
    <property type="term" value="F:dynein intermediate chain binding"/>
    <property type="evidence" value="ECO:0007669"/>
    <property type="project" value="TreeGrafter"/>
</dbReference>
<name>A0A1E5R009_9ASCO</name>
<dbReference type="FunCoup" id="A0A1E5R009">
    <property type="interactions" value="668"/>
</dbReference>
<dbReference type="Gene3D" id="3.30.740.10">
    <property type="entry name" value="Protein Inhibitor Of Neuronal Nitric Oxide Synthase"/>
    <property type="match status" value="1"/>
</dbReference>
<dbReference type="InterPro" id="IPR037177">
    <property type="entry name" value="DLC_sf"/>
</dbReference>
<dbReference type="GO" id="GO:0015031">
    <property type="term" value="P:protein transport"/>
    <property type="evidence" value="ECO:0007669"/>
    <property type="project" value="UniProtKB-KW"/>
</dbReference>
<comment type="function">
    <text evidence="15">Acts as one of several non-catalytic accessory components of the cytoplasmic dynein complex that are thought to be involved in linking dynein to cargos and to adapter proteins that regulate dynein function. Cytoplasmic dynein acts as a motor for the intracellular retrograde motility of vesicles and organelles along microtubules. May play a role in changing or maintaining the spatial distribution of cytoskeletal structures.</text>
</comment>
<evidence type="ECO:0000313" key="17">
    <source>
        <dbReference type="Proteomes" id="UP000095728"/>
    </source>
</evidence>
<dbReference type="GO" id="GO:0007017">
    <property type="term" value="P:microtubule-based process"/>
    <property type="evidence" value="ECO:0007669"/>
    <property type="project" value="InterPro"/>
</dbReference>
<evidence type="ECO:0000256" key="13">
    <source>
        <dbReference type="ARBA" id="ARBA00023212"/>
    </source>
</evidence>
<keyword evidence="13 15" id="KW-0206">Cytoskeleton</keyword>
<keyword evidence="9" id="KW-0811">Translocation</keyword>
<dbReference type="Proteomes" id="UP000095728">
    <property type="component" value="Unassembled WGS sequence"/>
</dbReference>
<keyword evidence="8" id="KW-0653">Protein transport</keyword>
<dbReference type="GO" id="GO:0005874">
    <property type="term" value="C:microtubule"/>
    <property type="evidence" value="ECO:0007669"/>
    <property type="project" value="UniProtKB-KW"/>
</dbReference>
<dbReference type="GO" id="GO:0005643">
    <property type="term" value="C:nuclear pore"/>
    <property type="evidence" value="ECO:0007669"/>
    <property type="project" value="UniProtKB-SubCell"/>
</dbReference>
<dbReference type="STRING" id="56408.A0A1E5R009"/>
<dbReference type="GO" id="GO:0005868">
    <property type="term" value="C:cytoplasmic dynein complex"/>
    <property type="evidence" value="ECO:0007669"/>
    <property type="project" value="TreeGrafter"/>
</dbReference>
<dbReference type="InParanoid" id="A0A1E5R009"/>
<dbReference type="OrthoDB" id="10033309at2759"/>
<dbReference type="SMART" id="SM01375">
    <property type="entry name" value="Dynein_light"/>
    <property type="match status" value="1"/>
</dbReference>
<keyword evidence="4 15" id="KW-0813">Transport</keyword>
<evidence type="ECO:0000256" key="9">
    <source>
        <dbReference type="ARBA" id="ARBA00023010"/>
    </source>
</evidence>
<evidence type="ECO:0000256" key="4">
    <source>
        <dbReference type="ARBA" id="ARBA00022448"/>
    </source>
</evidence>
<evidence type="ECO:0000256" key="12">
    <source>
        <dbReference type="ARBA" id="ARBA00023175"/>
    </source>
</evidence>
<dbReference type="AlphaFoldDB" id="A0A1E5R009"/>
<dbReference type="GO" id="GO:0051028">
    <property type="term" value="P:mRNA transport"/>
    <property type="evidence" value="ECO:0007669"/>
    <property type="project" value="UniProtKB-KW"/>
</dbReference>
<evidence type="ECO:0000256" key="11">
    <source>
        <dbReference type="ARBA" id="ARBA00023132"/>
    </source>
</evidence>
<organism evidence="16 17">
    <name type="scientific">Hanseniaspora osmophila</name>
    <dbReference type="NCBI Taxonomy" id="56408"/>
    <lineage>
        <taxon>Eukaryota</taxon>
        <taxon>Fungi</taxon>
        <taxon>Dikarya</taxon>
        <taxon>Ascomycota</taxon>
        <taxon>Saccharomycotina</taxon>
        <taxon>Saccharomycetes</taxon>
        <taxon>Saccharomycodales</taxon>
        <taxon>Saccharomycodaceae</taxon>
        <taxon>Hanseniaspora</taxon>
    </lineage>
</organism>